<evidence type="ECO:0000313" key="3">
    <source>
        <dbReference type="Proteomes" id="UP000494363"/>
    </source>
</evidence>
<dbReference type="AlphaFoldDB" id="A0A6J5F693"/>
<accession>A0A6J5F693</accession>
<sequence length="674" mass="74071">MPIDLEASRRAQQFNNNVHDRAERKPASVRGPVSPSSHHRIFDQIGRFPLLQASCSPGPANNFTTPRVVPAEPALLSQLFLKFVVEPEYLKALHCRPQRAAFEAALLPGPESDLLAVLAHSVGVGQHMEGDKQLSVPAVTAPVSGSRPNGLWQADRVRKARFAMPKSMAYVASDIPTRSLVARELALEKGDDPDEAHSVSYPEWVEQRDLPVGEDVLTITTRKMKARDILMNGDVLFEGYGYFANGKLRDKFNYWPEVNGIFAKKASVALQKQVEELSSVIVNYFTAGGFGLESGNATISQIVKSHVDHSGFGYTSKIREYAKYGYIVEVGDGRREHMLAISFRDLELSIQPMPKTATHALAPVRRFFGRPVSDIDNISSFGKATSPKTTDKFAIEHLQTARTINDVGRCVAERLVAATAQALVESAFEAGLTRPDHVGVLVDLAAVFPWAKAAKRGKGIFSTASKGALRPAAGVRSLIRGKLLEKARTADFKLAEAQILVGKNPSSIFVGLDKGFTYKGFVFRGDTRSTDEIFKSGFELRSGIRSIDEVNGFRGGFQGARNALDADGKGISASPFFRRDGAGASVYAKEGYAYLIDARKIEGFDLYRNCHFKQHVPQYQRQGGNAIEQAKLGAARAHPLPWEINYGENIPPRNIVGAFDRDGRYFPNLSYKRD</sequence>
<gene>
    <name evidence="2" type="ORF">LMG29542_07754</name>
</gene>
<evidence type="ECO:0000256" key="1">
    <source>
        <dbReference type="SAM" id="MobiDB-lite"/>
    </source>
</evidence>
<evidence type="ECO:0000313" key="2">
    <source>
        <dbReference type="EMBL" id="CAB3774368.1"/>
    </source>
</evidence>
<keyword evidence="3" id="KW-1185">Reference proteome</keyword>
<dbReference type="Gene3D" id="3.90.210.10">
    <property type="entry name" value="Heat-Labile Enterotoxin, subunit A"/>
    <property type="match status" value="1"/>
</dbReference>
<proteinExistence type="predicted"/>
<dbReference type="Proteomes" id="UP000494363">
    <property type="component" value="Unassembled WGS sequence"/>
</dbReference>
<dbReference type="RefSeq" id="WP_175232979.1">
    <property type="nucleotide sequence ID" value="NZ_CADIKH010000111.1"/>
</dbReference>
<dbReference type="SUPFAM" id="SSF56399">
    <property type="entry name" value="ADP-ribosylation"/>
    <property type="match status" value="1"/>
</dbReference>
<feature type="region of interest" description="Disordered" evidence="1">
    <location>
        <begin position="1"/>
        <end position="37"/>
    </location>
</feature>
<dbReference type="EMBL" id="CADIKH010000111">
    <property type="protein sequence ID" value="CAB3774368.1"/>
    <property type="molecule type" value="Genomic_DNA"/>
</dbReference>
<organism evidence="2 3">
    <name type="scientific">Paraburkholderia humisilvae</name>
    <dbReference type="NCBI Taxonomy" id="627669"/>
    <lineage>
        <taxon>Bacteria</taxon>
        <taxon>Pseudomonadati</taxon>
        <taxon>Pseudomonadota</taxon>
        <taxon>Betaproteobacteria</taxon>
        <taxon>Burkholderiales</taxon>
        <taxon>Burkholderiaceae</taxon>
        <taxon>Paraburkholderia</taxon>
    </lineage>
</organism>
<reference evidence="2 3" key="1">
    <citation type="submission" date="2020-04" db="EMBL/GenBank/DDBJ databases">
        <authorList>
            <person name="De Canck E."/>
        </authorList>
    </citation>
    <scope>NUCLEOTIDE SEQUENCE [LARGE SCALE GENOMIC DNA]</scope>
    <source>
        <strain evidence="2 3">LMG 29542</strain>
    </source>
</reference>
<protein>
    <submittedName>
        <fullName evidence="2">Uncharacterized protein</fullName>
    </submittedName>
</protein>
<name>A0A6J5F693_9BURK</name>